<dbReference type="EMBL" id="JACXAE010000048">
    <property type="protein sequence ID" value="MBD2772976.1"/>
    <property type="molecule type" value="Genomic_DNA"/>
</dbReference>
<dbReference type="AlphaFoldDB" id="A0A8J6XIH4"/>
<sequence length="329" mass="34853">MNLRIRRRRFGQLAIASAATAAIANLGSKAVAQQSEVILGVRLGKSSGGGGLLGGIVSSITDLANNTPAITLITSDLVSGREISVIDLPSIAVDNISTVVETVAKAATTALRERITGLTTLSDNTLVIASVSQSRNGNVTRLVFSDPSSSRPKNSLKLSGFPTNNSTVESILSTNDNNLLSVISLNNAITPFDFASIDPRTGRVTPGAELALPAVELDRRYSNLASSPDGTIYATTLGREGVTTLVQVDLENRLTINGRGRINRLVPLSFENEPLENDLLSLAFSRSGQLYALANPNYEATNSLFSVDPRSGVLTLLRKFDASKITFPK</sequence>
<accession>A0A8J6XIH4</accession>
<dbReference type="RefSeq" id="WP_190828195.1">
    <property type="nucleotide sequence ID" value="NZ_CAWPPI010000048.1"/>
</dbReference>
<name>A0A8J6XIH4_9CYAN</name>
<gene>
    <name evidence="2" type="ORF">ICL16_13050</name>
</gene>
<dbReference type="InterPro" id="IPR011044">
    <property type="entry name" value="Quino_amine_DH_bsu"/>
</dbReference>
<evidence type="ECO:0000256" key="1">
    <source>
        <dbReference type="SAM" id="SignalP"/>
    </source>
</evidence>
<keyword evidence="3" id="KW-1185">Reference proteome</keyword>
<reference evidence="2" key="1">
    <citation type="submission" date="2020-09" db="EMBL/GenBank/DDBJ databases">
        <title>Iningainema tapete sp. nov. (Scytonemataceae, Cyanobacteria) from greenhouses in central Florida (USA) produces two types of nodularin with biosynthetic potential for microcystin-LR and anabaenopeptins.</title>
        <authorList>
            <person name="Berthold D.E."/>
            <person name="Lefler F.W."/>
            <person name="Huang I.-S."/>
            <person name="Abdulla H."/>
            <person name="Zimba P.V."/>
            <person name="Laughinghouse H.D. IV."/>
        </authorList>
    </citation>
    <scope>NUCLEOTIDE SEQUENCE</scope>
    <source>
        <strain evidence="2">BLCCT55</strain>
    </source>
</reference>
<evidence type="ECO:0000313" key="3">
    <source>
        <dbReference type="Proteomes" id="UP000629098"/>
    </source>
</evidence>
<feature type="signal peptide" evidence="1">
    <location>
        <begin position="1"/>
        <end position="21"/>
    </location>
</feature>
<organism evidence="2 3">
    <name type="scientific">Iningainema tapete BLCC-T55</name>
    <dbReference type="NCBI Taxonomy" id="2748662"/>
    <lineage>
        <taxon>Bacteria</taxon>
        <taxon>Bacillati</taxon>
        <taxon>Cyanobacteriota</taxon>
        <taxon>Cyanophyceae</taxon>
        <taxon>Nostocales</taxon>
        <taxon>Scytonemataceae</taxon>
        <taxon>Iningainema tapete</taxon>
    </lineage>
</organism>
<protein>
    <submittedName>
        <fullName evidence="2">Uncharacterized protein</fullName>
    </submittedName>
</protein>
<dbReference type="PROSITE" id="PS51318">
    <property type="entry name" value="TAT"/>
    <property type="match status" value="1"/>
</dbReference>
<keyword evidence="1" id="KW-0732">Signal</keyword>
<dbReference type="SUPFAM" id="SSF50969">
    <property type="entry name" value="YVTN repeat-like/Quinoprotein amine dehydrogenase"/>
    <property type="match status" value="1"/>
</dbReference>
<comment type="caution">
    <text evidence="2">The sequence shown here is derived from an EMBL/GenBank/DDBJ whole genome shotgun (WGS) entry which is preliminary data.</text>
</comment>
<dbReference type="InterPro" id="IPR006311">
    <property type="entry name" value="TAT_signal"/>
</dbReference>
<proteinExistence type="predicted"/>
<dbReference type="Proteomes" id="UP000629098">
    <property type="component" value="Unassembled WGS sequence"/>
</dbReference>
<evidence type="ECO:0000313" key="2">
    <source>
        <dbReference type="EMBL" id="MBD2772976.1"/>
    </source>
</evidence>
<feature type="chain" id="PRO_5035284994" evidence="1">
    <location>
        <begin position="22"/>
        <end position="329"/>
    </location>
</feature>